<dbReference type="Proteomes" id="UP000324222">
    <property type="component" value="Unassembled WGS sequence"/>
</dbReference>
<name>A0A5B7F7B1_PORTR</name>
<keyword evidence="1" id="KW-0732">Signal</keyword>
<organism evidence="2 3">
    <name type="scientific">Portunus trituberculatus</name>
    <name type="common">Swimming crab</name>
    <name type="synonym">Neptunus trituberculatus</name>
    <dbReference type="NCBI Taxonomy" id="210409"/>
    <lineage>
        <taxon>Eukaryota</taxon>
        <taxon>Metazoa</taxon>
        <taxon>Ecdysozoa</taxon>
        <taxon>Arthropoda</taxon>
        <taxon>Crustacea</taxon>
        <taxon>Multicrustacea</taxon>
        <taxon>Malacostraca</taxon>
        <taxon>Eumalacostraca</taxon>
        <taxon>Eucarida</taxon>
        <taxon>Decapoda</taxon>
        <taxon>Pleocyemata</taxon>
        <taxon>Brachyura</taxon>
        <taxon>Eubrachyura</taxon>
        <taxon>Portunoidea</taxon>
        <taxon>Portunidae</taxon>
        <taxon>Portuninae</taxon>
        <taxon>Portunus</taxon>
    </lineage>
</organism>
<protein>
    <recommendedName>
        <fullName evidence="4">Secreted protein</fullName>
    </recommendedName>
</protein>
<feature type="signal peptide" evidence="1">
    <location>
        <begin position="1"/>
        <end position="19"/>
    </location>
</feature>
<reference evidence="2 3" key="1">
    <citation type="submission" date="2019-05" db="EMBL/GenBank/DDBJ databases">
        <title>Another draft genome of Portunus trituberculatus and its Hox gene families provides insights of decapod evolution.</title>
        <authorList>
            <person name="Jeong J.-H."/>
            <person name="Song I."/>
            <person name="Kim S."/>
            <person name="Choi T."/>
            <person name="Kim D."/>
            <person name="Ryu S."/>
            <person name="Kim W."/>
        </authorList>
    </citation>
    <scope>NUCLEOTIDE SEQUENCE [LARGE SCALE GENOMIC DNA]</scope>
    <source>
        <tissue evidence="2">Muscle</tissue>
    </source>
</reference>
<dbReference type="EMBL" id="VSRR010005850">
    <property type="protein sequence ID" value="MPC43480.1"/>
    <property type="molecule type" value="Genomic_DNA"/>
</dbReference>
<sequence length="141" mass="16332">MKHKQVIVLVFLTPRLVLRDMLETMVHLCARLQLVTFNYISGSLPSPTALQWGSTTCPVVPAHHHCFYLKHTDQVMTYRDLLQDMVEPVACLQQKASPQQLDPFSSLPHHLPHQWPHIQTATIWISLRLDKISKTSRRYID</sequence>
<evidence type="ECO:0008006" key="4">
    <source>
        <dbReference type="Google" id="ProtNLM"/>
    </source>
</evidence>
<feature type="chain" id="PRO_5023143135" description="Secreted protein" evidence="1">
    <location>
        <begin position="20"/>
        <end position="141"/>
    </location>
</feature>
<gene>
    <name evidence="2" type="ORF">E2C01_037129</name>
</gene>
<evidence type="ECO:0000313" key="2">
    <source>
        <dbReference type="EMBL" id="MPC43480.1"/>
    </source>
</evidence>
<evidence type="ECO:0000256" key="1">
    <source>
        <dbReference type="SAM" id="SignalP"/>
    </source>
</evidence>
<dbReference type="AlphaFoldDB" id="A0A5B7F7B1"/>
<accession>A0A5B7F7B1</accession>
<evidence type="ECO:0000313" key="3">
    <source>
        <dbReference type="Proteomes" id="UP000324222"/>
    </source>
</evidence>
<keyword evidence="3" id="KW-1185">Reference proteome</keyword>
<comment type="caution">
    <text evidence="2">The sequence shown here is derived from an EMBL/GenBank/DDBJ whole genome shotgun (WGS) entry which is preliminary data.</text>
</comment>
<proteinExistence type="predicted"/>